<dbReference type="InterPro" id="IPR000734">
    <property type="entry name" value="TAG_lipase"/>
</dbReference>
<comment type="similarity">
    <text evidence="2 4">Belongs to the AB hydrolase superfamily. Lipase family.</text>
</comment>
<name>A0AAD8EIH5_DIPPU</name>
<dbReference type="EMBL" id="JASPKZ010004195">
    <property type="protein sequence ID" value="KAJ9590787.1"/>
    <property type="molecule type" value="Genomic_DNA"/>
</dbReference>
<dbReference type="PANTHER" id="PTHR11610:SF173">
    <property type="entry name" value="LIPASE DOMAIN-CONTAINING PROTEIN-RELATED"/>
    <property type="match status" value="1"/>
</dbReference>
<gene>
    <name evidence="6" type="ORF">L9F63_016173</name>
</gene>
<sequence length="346" mass="36881">MLIPNDRGELQLAILDEVPVPEIRNLANDVKFYLYTRTNNNAYTLLVENAAQLKASSFNPSNPTKILIHGFGGSITSGVITDNRAAYLNTGSYNVIGVDWGNLCKSPLYASAVSNSRPVGQYVAKLVDLLIAEGGARLQDIHIIGHSLGAHVAGFAGAAVSSGKIGRITGLDAASPLFDNTGADSRLDPTDANLVDSIHTNIGILGMAAPIGDLSFYPNGGDRQPGCGIDLVGSCSHGKAVDYFVNSIRNRNAYPAVECSSQSDATKGTCTASGRAVMGEHIEYTLEGKGYETSIMFSVYAEKRNLIESTKEFNWKNRRIGVILCVADMFVYDENNGSGFITENSG</sequence>
<accession>A0AAD8EIH5</accession>
<evidence type="ECO:0000259" key="5">
    <source>
        <dbReference type="Pfam" id="PF00151"/>
    </source>
</evidence>
<feature type="non-terminal residue" evidence="6">
    <location>
        <position position="1"/>
    </location>
</feature>
<comment type="caution">
    <text evidence="6">The sequence shown here is derived from an EMBL/GenBank/DDBJ whole genome shotgun (WGS) entry which is preliminary data.</text>
</comment>
<evidence type="ECO:0000256" key="4">
    <source>
        <dbReference type="RuleBase" id="RU004262"/>
    </source>
</evidence>
<dbReference type="Pfam" id="PF00151">
    <property type="entry name" value="Lipase"/>
    <property type="match status" value="1"/>
</dbReference>
<dbReference type="AlphaFoldDB" id="A0AAD8EIH5"/>
<evidence type="ECO:0000256" key="1">
    <source>
        <dbReference type="ARBA" id="ARBA00004613"/>
    </source>
</evidence>
<organism evidence="6 7">
    <name type="scientific">Diploptera punctata</name>
    <name type="common">Pacific beetle cockroach</name>
    <dbReference type="NCBI Taxonomy" id="6984"/>
    <lineage>
        <taxon>Eukaryota</taxon>
        <taxon>Metazoa</taxon>
        <taxon>Ecdysozoa</taxon>
        <taxon>Arthropoda</taxon>
        <taxon>Hexapoda</taxon>
        <taxon>Insecta</taxon>
        <taxon>Pterygota</taxon>
        <taxon>Neoptera</taxon>
        <taxon>Polyneoptera</taxon>
        <taxon>Dictyoptera</taxon>
        <taxon>Blattodea</taxon>
        <taxon>Blaberoidea</taxon>
        <taxon>Blaberidae</taxon>
        <taxon>Diplopterinae</taxon>
        <taxon>Diploptera</taxon>
    </lineage>
</organism>
<keyword evidence="3" id="KW-0964">Secreted</keyword>
<dbReference type="FunFam" id="3.40.50.1820:FF:000076">
    <property type="entry name" value="phospholipase A1"/>
    <property type="match status" value="1"/>
</dbReference>
<dbReference type="InterPro" id="IPR029058">
    <property type="entry name" value="AB_hydrolase_fold"/>
</dbReference>
<dbReference type="Gene3D" id="3.40.50.1820">
    <property type="entry name" value="alpha/beta hydrolase"/>
    <property type="match status" value="1"/>
</dbReference>
<dbReference type="PANTHER" id="PTHR11610">
    <property type="entry name" value="LIPASE"/>
    <property type="match status" value="1"/>
</dbReference>
<dbReference type="PRINTS" id="PR00821">
    <property type="entry name" value="TAGLIPASE"/>
</dbReference>
<dbReference type="GO" id="GO:0016298">
    <property type="term" value="F:lipase activity"/>
    <property type="evidence" value="ECO:0007669"/>
    <property type="project" value="InterPro"/>
</dbReference>
<protein>
    <recommendedName>
        <fullName evidence="5">Lipase domain-containing protein</fullName>
    </recommendedName>
</protein>
<keyword evidence="7" id="KW-1185">Reference proteome</keyword>
<dbReference type="InterPro" id="IPR033906">
    <property type="entry name" value="Lipase_N"/>
</dbReference>
<evidence type="ECO:0000256" key="3">
    <source>
        <dbReference type="ARBA" id="ARBA00022525"/>
    </source>
</evidence>
<evidence type="ECO:0000313" key="7">
    <source>
        <dbReference type="Proteomes" id="UP001233999"/>
    </source>
</evidence>
<dbReference type="GO" id="GO:0016042">
    <property type="term" value="P:lipid catabolic process"/>
    <property type="evidence" value="ECO:0007669"/>
    <property type="project" value="TreeGrafter"/>
</dbReference>
<dbReference type="SUPFAM" id="SSF53474">
    <property type="entry name" value="alpha/beta-Hydrolases"/>
    <property type="match status" value="1"/>
</dbReference>
<dbReference type="Proteomes" id="UP001233999">
    <property type="component" value="Unassembled WGS sequence"/>
</dbReference>
<dbReference type="CDD" id="cd00707">
    <property type="entry name" value="Pancreat_lipase_like"/>
    <property type="match status" value="1"/>
</dbReference>
<proteinExistence type="inferred from homology"/>
<dbReference type="InterPro" id="IPR013818">
    <property type="entry name" value="Lipase"/>
</dbReference>
<feature type="domain" description="Lipase" evidence="5">
    <location>
        <begin position="26"/>
        <end position="283"/>
    </location>
</feature>
<comment type="subcellular location">
    <subcellularLocation>
        <location evidence="1">Secreted</location>
    </subcellularLocation>
</comment>
<evidence type="ECO:0000313" key="6">
    <source>
        <dbReference type="EMBL" id="KAJ9590787.1"/>
    </source>
</evidence>
<dbReference type="GO" id="GO:0017171">
    <property type="term" value="F:serine hydrolase activity"/>
    <property type="evidence" value="ECO:0007669"/>
    <property type="project" value="TreeGrafter"/>
</dbReference>
<evidence type="ECO:0000256" key="2">
    <source>
        <dbReference type="ARBA" id="ARBA00010701"/>
    </source>
</evidence>
<reference evidence="6" key="2">
    <citation type="submission" date="2023-05" db="EMBL/GenBank/DDBJ databases">
        <authorList>
            <person name="Fouks B."/>
        </authorList>
    </citation>
    <scope>NUCLEOTIDE SEQUENCE</scope>
    <source>
        <strain evidence="6">Stay&amp;Tobe</strain>
        <tissue evidence="6">Testes</tissue>
    </source>
</reference>
<dbReference type="GO" id="GO:0005615">
    <property type="term" value="C:extracellular space"/>
    <property type="evidence" value="ECO:0007669"/>
    <property type="project" value="TreeGrafter"/>
</dbReference>
<reference evidence="6" key="1">
    <citation type="journal article" date="2023" name="IScience">
        <title>Live-bearing cockroach genome reveals convergent evolutionary mechanisms linked to viviparity in insects and beyond.</title>
        <authorList>
            <person name="Fouks B."/>
            <person name="Harrison M.C."/>
            <person name="Mikhailova A.A."/>
            <person name="Marchal E."/>
            <person name="English S."/>
            <person name="Carruthers M."/>
            <person name="Jennings E.C."/>
            <person name="Chiamaka E.L."/>
            <person name="Frigard R.A."/>
            <person name="Pippel M."/>
            <person name="Attardo G.M."/>
            <person name="Benoit J.B."/>
            <person name="Bornberg-Bauer E."/>
            <person name="Tobe S.S."/>
        </authorList>
    </citation>
    <scope>NUCLEOTIDE SEQUENCE</scope>
    <source>
        <strain evidence="6">Stay&amp;Tobe</strain>
    </source>
</reference>